<dbReference type="InterPro" id="IPR028976">
    <property type="entry name" value="CheC-like_sf"/>
</dbReference>
<comment type="subcellular location">
    <subcellularLocation>
        <location evidence="1">Bacterial flagellum basal body</location>
    </subcellularLocation>
    <subcellularLocation>
        <location evidence="2">Cell membrane</location>
        <topology evidence="2">Peripheral membrane protein</topology>
    </subcellularLocation>
</comment>
<dbReference type="GO" id="GO:0009425">
    <property type="term" value="C:bacterial-type flagellum basal body"/>
    <property type="evidence" value="ECO:0007669"/>
    <property type="project" value="UniProtKB-SubCell"/>
</dbReference>
<sequence length="381" mass="39361">MPEATPFPFDRLPRVTRAEARLLRRCARRLPLAQLGDAARSASEWLGATPAFDPLPIEPWAPGTLAAHLVDPLCAVIAEPAAPLGARIAIDVEPRLAAVVVERVLGAGDDAPLHPGALTEAERGVLAYAIARALGPAAGGALRIATVVTTPEAVLLALGDRGGACWPLRASLGAHAGIVRVWIPEALLARSAETTHAPHAAALGGLAATIVIGGGRASLGARDVVGLAEGDVVILDDASATPSASGLAGEVIARVRRGATRWRCALEGAGGDATRIVVRAIEPRPPVVRRREEEVEMAQEESGATARMLEAVGDAPVELVVELARFEMPLAELAALRPGEVLATGRALGERVVLRAGERTIALGELVEIEGEIGVRVLALG</sequence>
<keyword evidence="9" id="KW-0472">Membrane</keyword>
<dbReference type="GO" id="GO:0005886">
    <property type="term" value="C:plasma membrane"/>
    <property type="evidence" value="ECO:0007669"/>
    <property type="project" value="UniProtKB-SubCell"/>
</dbReference>
<evidence type="ECO:0000256" key="2">
    <source>
        <dbReference type="ARBA" id="ARBA00004202"/>
    </source>
</evidence>
<dbReference type="STRING" id="927083.DB32_007828"/>
<dbReference type="GO" id="GO:0003774">
    <property type="term" value="F:cytoskeletal motor activity"/>
    <property type="evidence" value="ECO:0007669"/>
    <property type="project" value="InterPro"/>
</dbReference>
<evidence type="ECO:0000256" key="4">
    <source>
        <dbReference type="ARBA" id="ARBA00011049"/>
    </source>
</evidence>
<evidence type="ECO:0000256" key="8">
    <source>
        <dbReference type="ARBA" id="ARBA00022779"/>
    </source>
</evidence>
<proteinExistence type="inferred from homology"/>
<evidence type="ECO:0000256" key="7">
    <source>
        <dbReference type="ARBA" id="ARBA00022500"/>
    </source>
</evidence>
<keyword evidence="8" id="KW-0283">Flagellar rotation</keyword>
<evidence type="ECO:0000256" key="10">
    <source>
        <dbReference type="ARBA" id="ARBA00023143"/>
    </source>
</evidence>
<evidence type="ECO:0000256" key="11">
    <source>
        <dbReference type="ARBA" id="ARBA00025044"/>
    </source>
</evidence>
<dbReference type="Proteomes" id="UP000034883">
    <property type="component" value="Chromosome"/>
</dbReference>
<dbReference type="KEGG" id="samy:DB32_007828"/>
<evidence type="ECO:0000256" key="3">
    <source>
        <dbReference type="ARBA" id="ARBA00009226"/>
    </source>
</evidence>
<dbReference type="SUPFAM" id="SSF101801">
    <property type="entry name" value="Surface presentation of antigens (SPOA)"/>
    <property type="match status" value="1"/>
</dbReference>
<dbReference type="InterPro" id="IPR001172">
    <property type="entry name" value="FliN_T3SS_HrcQb"/>
</dbReference>
<reference evidence="13 14" key="1">
    <citation type="submission" date="2015-03" db="EMBL/GenBank/DDBJ databases">
        <title>Genome assembly of Sandaracinus amylolyticus DSM 53668.</title>
        <authorList>
            <person name="Sharma G."/>
            <person name="Subramanian S."/>
        </authorList>
    </citation>
    <scope>NUCLEOTIDE SEQUENCE [LARGE SCALE GENOMIC DNA]</scope>
    <source>
        <strain evidence="13 14">DSM 53668</strain>
    </source>
</reference>
<evidence type="ECO:0000256" key="1">
    <source>
        <dbReference type="ARBA" id="ARBA00004117"/>
    </source>
</evidence>
<dbReference type="GO" id="GO:0050918">
    <property type="term" value="P:positive chemotaxis"/>
    <property type="evidence" value="ECO:0007669"/>
    <property type="project" value="TreeGrafter"/>
</dbReference>
<feature type="domain" description="Flagellar motor switch protein FliN-like C-terminal" evidence="12">
    <location>
        <begin position="311"/>
        <end position="378"/>
    </location>
</feature>
<dbReference type="Gene3D" id="2.30.330.10">
    <property type="entry name" value="SpoA-like"/>
    <property type="match status" value="1"/>
</dbReference>
<dbReference type="GO" id="GO:0071978">
    <property type="term" value="P:bacterial-type flagellum-dependent swarming motility"/>
    <property type="evidence" value="ECO:0007669"/>
    <property type="project" value="TreeGrafter"/>
</dbReference>
<keyword evidence="14" id="KW-1185">Reference proteome</keyword>
<dbReference type="Pfam" id="PF01052">
    <property type="entry name" value="FliMN_C"/>
    <property type="match status" value="1"/>
</dbReference>
<name>A0A0F6SHM0_9BACT</name>
<keyword evidence="6" id="KW-1003">Cell membrane</keyword>
<evidence type="ECO:0000256" key="6">
    <source>
        <dbReference type="ARBA" id="ARBA00022475"/>
    </source>
</evidence>
<evidence type="ECO:0000313" key="13">
    <source>
        <dbReference type="EMBL" id="AKF10679.1"/>
    </source>
</evidence>
<organism evidence="13 14">
    <name type="scientific">Sandaracinus amylolyticus</name>
    <dbReference type="NCBI Taxonomy" id="927083"/>
    <lineage>
        <taxon>Bacteria</taxon>
        <taxon>Pseudomonadati</taxon>
        <taxon>Myxococcota</taxon>
        <taxon>Polyangia</taxon>
        <taxon>Polyangiales</taxon>
        <taxon>Sandaracinaceae</taxon>
        <taxon>Sandaracinus</taxon>
    </lineage>
</organism>
<dbReference type="PANTHER" id="PTHR30034:SF6">
    <property type="entry name" value="YOP PROTEINS TRANSLOCATION PROTEIN Q"/>
    <property type="match status" value="1"/>
</dbReference>
<comment type="similarity">
    <text evidence="3">Belongs to the FliN/MopA/SpaO family.</text>
</comment>
<evidence type="ECO:0000313" key="14">
    <source>
        <dbReference type="Proteomes" id="UP000034883"/>
    </source>
</evidence>
<dbReference type="OrthoDB" id="9773459at2"/>
<accession>A0A0F6SHM0</accession>
<evidence type="ECO:0000259" key="12">
    <source>
        <dbReference type="Pfam" id="PF01052"/>
    </source>
</evidence>
<protein>
    <recommendedName>
        <fullName evidence="5">Flagellar motor switch protein FliM</fullName>
    </recommendedName>
</protein>
<dbReference type="PANTHER" id="PTHR30034">
    <property type="entry name" value="FLAGELLAR MOTOR SWITCH PROTEIN FLIM"/>
    <property type="match status" value="1"/>
</dbReference>
<dbReference type="RefSeq" id="WP_053237627.1">
    <property type="nucleotide sequence ID" value="NZ_CP011125.1"/>
</dbReference>
<keyword evidence="10" id="KW-0975">Bacterial flagellum</keyword>
<evidence type="ECO:0000256" key="5">
    <source>
        <dbReference type="ARBA" id="ARBA00021898"/>
    </source>
</evidence>
<dbReference type="PRINTS" id="PR00956">
    <property type="entry name" value="FLGMOTORFLIN"/>
</dbReference>
<comment type="function">
    <text evidence="11">FliM is one of three proteins (FliG, FliN, FliM) that forms the rotor-mounted switch complex (C ring), located at the base of the basal body. This complex interacts with the CheY and CheZ chemotaxis proteins, in addition to contacting components of the motor that determine the direction of flagellar rotation.</text>
</comment>
<dbReference type="EMBL" id="CP011125">
    <property type="protein sequence ID" value="AKF10679.1"/>
    <property type="molecule type" value="Genomic_DNA"/>
</dbReference>
<keyword evidence="7" id="KW-0145">Chemotaxis</keyword>
<dbReference type="Gene3D" id="3.40.1550.10">
    <property type="entry name" value="CheC-like"/>
    <property type="match status" value="1"/>
</dbReference>
<evidence type="ECO:0000256" key="9">
    <source>
        <dbReference type="ARBA" id="ARBA00023136"/>
    </source>
</evidence>
<dbReference type="AlphaFoldDB" id="A0A0F6SHM0"/>
<comment type="similarity">
    <text evidence="4">Belongs to the FliM family.</text>
</comment>
<gene>
    <name evidence="13" type="ORF">DB32_007828</name>
</gene>
<dbReference type="InterPro" id="IPR036429">
    <property type="entry name" value="SpoA-like_sf"/>
</dbReference>
<dbReference type="InterPro" id="IPR001543">
    <property type="entry name" value="FliN-like_C"/>
</dbReference>